<feature type="domain" description="MTHFR SAM-binding regulatory" evidence="13">
    <location>
        <begin position="315"/>
        <end position="598"/>
    </location>
</feature>
<dbReference type="InterPro" id="IPR053806">
    <property type="entry name" value="MTHFR_C"/>
</dbReference>
<evidence type="ECO:0000256" key="1">
    <source>
        <dbReference type="ARBA" id="ARBA00001974"/>
    </source>
</evidence>
<dbReference type="GO" id="GO:0009086">
    <property type="term" value="P:methionine biosynthetic process"/>
    <property type="evidence" value="ECO:0007669"/>
    <property type="project" value="TreeGrafter"/>
</dbReference>
<feature type="transmembrane region" description="Helical" evidence="12">
    <location>
        <begin position="836"/>
        <end position="854"/>
    </location>
</feature>
<evidence type="ECO:0000256" key="8">
    <source>
        <dbReference type="ARBA" id="ARBA00022989"/>
    </source>
</evidence>
<dbReference type="GO" id="GO:0046873">
    <property type="term" value="F:metal ion transmembrane transporter activity"/>
    <property type="evidence" value="ECO:0007669"/>
    <property type="project" value="InterPro"/>
</dbReference>
<evidence type="ECO:0000256" key="2">
    <source>
        <dbReference type="ARBA" id="ARBA00004141"/>
    </source>
</evidence>
<dbReference type="GO" id="GO:0016020">
    <property type="term" value="C:membrane"/>
    <property type="evidence" value="ECO:0007669"/>
    <property type="project" value="UniProtKB-SubCell"/>
</dbReference>
<dbReference type="EMBL" id="LVZM01001672">
    <property type="protein sequence ID" value="OUC49028.1"/>
    <property type="molecule type" value="Genomic_DNA"/>
</dbReference>
<dbReference type="Pfam" id="PF02535">
    <property type="entry name" value="Zip"/>
    <property type="match status" value="2"/>
</dbReference>
<feature type="transmembrane region" description="Helical" evidence="12">
    <location>
        <begin position="866"/>
        <end position="886"/>
    </location>
</feature>
<comment type="pathway">
    <text evidence="3 11">One-carbon metabolism; tetrahydrofolate interconversion.</text>
</comment>
<dbReference type="UniPathway" id="UPA00193"/>
<comment type="similarity">
    <text evidence="4">Belongs to the methylenetetrahydrofolate reductase family.</text>
</comment>
<evidence type="ECO:0000313" key="15">
    <source>
        <dbReference type="Proteomes" id="UP000243006"/>
    </source>
</evidence>
<reference evidence="14 15" key="1">
    <citation type="submission" date="2015-04" db="EMBL/GenBank/DDBJ databases">
        <title>Draft genome of the roundworm Trichinella nativa.</title>
        <authorList>
            <person name="Mitreva M."/>
        </authorList>
    </citation>
    <scope>NUCLEOTIDE SEQUENCE [LARGE SCALE GENOMIC DNA]</scope>
    <source>
        <strain evidence="14 15">ISS45</strain>
    </source>
</reference>
<feature type="transmembrane region" description="Helical" evidence="12">
    <location>
        <begin position="637"/>
        <end position="659"/>
    </location>
</feature>
<dbReference type="Gene3D" id="3.20.20.220">
    <property type="match status" value="1"/>
</dbReference>
<evidence type="ECO:0000256" key="11">
    <source>
        <dbReference type="RuleBase" id="RU004254"/>
    </source>
</evidence>
<evidence type="ECO:0000259" key="13">
    <source>
        <dbReference type="Pfam" id="PF21895"/>
    </source>
</evidence>
<evidence type="ECO:0000256" key="10">
    <source>
        <dbReference type="ARBA" id="ARBA00023136"/>
    </source>
</evidence>
<dbReference type="AlphaFoldDB" id="A0A1Y3F138"/>
<dbReference type="GO" id="GO:0071949">
    <property type="term" value="F:FAD binding"/>
    <property type="evidence" value="ECO:0007669"/>
    <property type="project" value="TreeGrafter"/>
</dbReference>
<gene>
    <name evidence="14" type="ORF">D917_05770</name>
</gene>
<dbReference type="SUPFAM" id="SSF51730">
    <property type="entry name" value="FAD-linked oxidoreductase"/>
    <property type="match status" value="1"/>
</dbReference>
<dbReference type="GO" id="GO:0004489">
    <property type="term" value="F:methylenetetrahydrofolate reductase [NAD(P)H] activity"/>
    <property type="evidence" value="ECO:0007669"/>
    <property type="project" value="InterPro"/>
</dbReference>
<evidence type="ECO:0000256" key="6">
    <source>
        <dbReference type="ARBA" id="ARBA00022692"/>
    </source>
</evidence>
<sequence length="888" mass="99196">MASLEAVELKATRHDLNSAAKKSTDEIYRPLIDRIKENISSGRRFFSLEFFPPHTTEGLINLLKRVDIFANSQPLFVDVTWVMRSDPASEKVTSSSSLADCILNFCLLDTMLHITSVQYDEKTVLFNLERAKKIGIRNILALRGDISDDANVTTTDFQYACQLVRFIRSHYGDYFTICVAGLYLLYAKVDAGADFIITQLFFNEMHYFKFVSDCRKIGIVVPIIPGILPIQSYQSIMKIVQLSKIVIPDSVLTTLESIKENAEAVRNFGISFAVQLCRNLLNREHHVVPGLHFYTLNQEKSILEQIGFWKKAPVRMFPWKKHTVHSVRCREAVRPIYWTARPKSYLCRTRDWKQFPHSRWGDVGNPAFGNLKHYLFSCIDQMDDSCALDMWDKELSTLEHVRDIFCNFIARTPNRHGHSVRRLPWNENHLDPAADVLKNELIYYNSNGILTINCQAAVNGLPSSDPIFGWGEANGYIYQKGYLEFFASSTCTTILLNHVQNFPSINYHAINFDGSFETFNYDEDATVALTWGVFVGQEIVQPTVANAASFRVWKDEAFDLWQRWAGLYESGSIGRKLLQRIHDDYRLITLIDNDYPQPCSFLGETATPSATKSTDVSSCFFPHDTLSRSEQCEHLRTSWLCCLLAAGVVVSAGVAPALFLPEQVDNSVGWAGCLSLNRLLSFAVGSLIGDVFLHLLPDIWRSTDAEGVATAGWWTVMGLFFCFSVEKCAVKQDDQRSKRLVAAGLNLLANLVDNFCHGLAIGAGFLVSVRLGVLTTFAILVHEIPHEIGDFALLLRANVGRRRAVGAQLATAAFGLAGALTALALNGGSTGVGSAWILPFSAGGFLNVALVQVLPDLVRVDDAKESLWHVLLLLVGISAMASLNVLHF</sequence>
<evidence type="ECO:0000256" key="3">
    <source>
        <dbReference type="ARBA" id="ARBA00004777"/>
    </source>
</evidence>
<keyword evidence="9" id="KW-0560">Oxidoreductase</keyword>
<keyword evidence="7" id="KW-0274">FAD</keyword>
<dbReference type="PANTHER" id="PTHR45754">
    <property type="entry name" value="METHYLENETETRAHYDROFOLATE REDUCTASE"/>
    <property type="match status" value="1"/>
</dbReference>
<feature type="transmembrane region" description="Helical" evidence="12">
    <location>
        <begin position="804"/>
        <end position="824"/>
    </location>
</feature>
<feature type="transmembrane region" description="Helical" evidence="12">
    <location>
        <begin position="711"/>
        <end position="730"/>
    </location>
</feature>
<evidence type="ECO:0000256" key="5">
    <source>
        <dbReference type="ARBA" id="ARBA00022630"/>
    </source>
</evidence>
<dbReference type="InterPro" id="IPR003171">
    <property type="entry name" value="Mehydrof_redctse-like"/>
</dbReference>
<name>A0A1Y3F138_9BILA</name>
<proteinExistence type="inferred from homology"/>
<comment type="caution">
    <text evidence="14">The sequence shown here is derived from an EMBL/GenBank/DDBJ whole genome shotgun (WGS) entry which is preliminary data.</text>
</comment>
<dbReference type="InterPro" id="IPR003689">
    <property type="entry name" value="ZIP"/>
</dbReference>
<dbReference type="CDD" id="cd00537">
    <property type="entry name" value="MTHFR"/>
    <property type="match status" value="1"/>
</dbReference>
<protein>
    <submittedName>
        <fullName evidence="14">Metal cation transporter, ZIP family</fullName>
    </submittedName>
</protein>
<accession>A0A1Y3F138</accession>
<evidence type="ECO:0000256" key="4">
    <source>
        <dbReference type="ARBA" id="ARBA00006743"/>
    </source>
</evidence>
<comment type="cofactor">
    <cofactor evidence="1">
        <name>FAD</name>
        <dbReference type="ChEBI" id="CHEBI:57692"/>
    </cofactor>
</comment>
<dbReference type="Pfam" id="PF21895">
    <property type="entry name" value="MTHFR_C"/>
    <property type="match status" value="1"/>
</dbReference>
<feature type="transmembrane region" description="Helical" evidence="12">
    <location>
        <begin position="679"/>
        <end position="696"/>
    </location>
</feature>
<evidence type="ECO:0000256" key="9">
    <source>
        <dbReference type="ARBA" id="ARBA00023002"/>
    </source>
</evidence>
<dbReference type="GO" id="GO:0035999">
    <property type="term" value="P:tetrahydrofolate interconversion"/>
    <property type="evidence" value="ECO:0007669"/>
    <property type="project" value="UniProtKB-UniPathway"/>
</dbReference>
<evidence type="ECO:0000313" key="14">
    <source>
        <dbReference type="EMBL" id="OUC49028.1"/>
    </source>
</evidence>
<keyword evidence="5" id="KW-0285">Flavoprotein</keyword>
<dbReference type="GO" id="GO:0005829">
    <property type="term" value="C:cytosol"/>
    <property type="evidence" value="ECO:0007669"/>
    <property type="project" value="TreeGrafter"/>
</dbReference>
<dbReference type="Pfam" id="PF02219">
    <property type="entry name" value="MTHFR"/>
    <property type="match status" value="1"/>
</dbReference>
<keyword evidence="8 12" id="KW-1133">Transmembrane helix</keyword>
<dbReference type="Proteomes" id="UP000243006">
    <property type="component" value="Unassembled WGS sequence"/>
</dbReference>
<keyword evidence="10 12" id="KW-0472">Membrane</keyword>
<evidence type="ECO:0000256" key="12">
    <source>
        <dbReference type="SAM" id="Phobius"/>
    </source>
</evidence>
<organism evidence="14 15">
    <name type="scientific">Trichinella nativa</name>
    <dbReference type="NCBI Taxonomy" id="6335"/>
    <lineage>
        <taxon>Eukaryota</taxon>
        <taxon>Metazoa</taxon>
        <taxon>Ecdysozoa</taxon>
        <taxon>Nematoda</taxon>
        <taxon>Enoplea</taxon>
        <taxon>Dorylaimia</taxon>
        <taxon>Trichinellida</taxon>
        <taxon>Trichinellidae</taxon>
        <taxon>Trichinella</taxon>
    </lineage>
</organism>
<dbReference type="InterPro" id="IPR029041">
    <property type="entry name" value="FAD-linked_oxidoreductase-like"/>
</dbReference>
<evidence type="ECO:0000256" key="7">
    <source>
        <dbReference type="ARBA" id="ARBA00022827"/>
    </source>
</evidence>
<keyword evidence="6 12" id="KW-0812">Transmembrane</keyword>
<dbReference type="PANTHER" id="PTHR45754:SF3">
    <property type="entry name" value="METHYLENETETRAHYDROFOLATE REDUCTASE (NADPH)"/>
    <property type="match status" value="1"/>
</dbReference>
<comment type="subcellular location">
    <subcellularLocation>
        <location evidence="2">Membrane</location>
        <topology evidence="2">Multi-pass membrane protein</topology>
    </subcellularLocation>
</comment>